<reference evidence="1 2" key="1">
    <citation type="journal article" date="2012" name="Front. Microbiol.">
        <title>Redundancy and modularity in membrane-associated dissimilatory nitrate reduction in Bacillus.</title>
        <authorList>
            <person name="Heylen K."/>
            <person name="Keltjens J."/>
        </authorList>
    </citation>
    <scope>NUCLEOTIDE SEQUENCE [LARGE SCALE GENOMIC DNA]</scope>
    <source>
        <strain evidence="1 2">LMG 9581</strain>
    </source>
</reference>
<evidence type="ECO:0000313" key="2">
    <source>
        <dbReference type="Proteomes" id="UP000006315"/>
    </source>
</evidence>
<evidence type="ECO:0000313" key="1">
    <source>
        <dbReference type="EMBL" id="EKN69966.1"/>
    </source>
</evidence>
<dbReference type="GeneID" id="89469652"/>
<dbReference type="EMBL" id="AJLR01000016">
    <property type="protein sequence ID" value="EKN69966.1"/>
    <property type="molecule type" value="Genomic_DNA"/>
</dbReference>
<gene>
    <name evidence="1" type="ORF">BAZO_01567</name>
</gene>
<dbReference type="SUPFAM" id="SSF48498">
    <property type="entry name" value="Tetracyclin repressor-like, C-terminal domain"/>
    <property type="match status" value="1"/>
</dbReference>
<sequence length="114" mass="13052">MFEDFFTYSQQNHDFMKLLLQGIETEDSVQSAILKTRQKLEEAFQNNIQRATDLGILPKNDPSVQSAMLVSLVEGILERWLFSPGLKHSVLQKKSAKELAQEVVKFEFFGLFGI</sequence>
<keyword evidence="2" id="KW-1185">Reference proteome</keyword>
<name>K6E9E5_SCHAZ</name>
<protein>
    <submittedName>
        <fullName evidence="1">Uncharacterized protein</fullName>
    </submittedName>
</protein>
<dbReference type="PATRIC" id="fig|1131731.3.peg.328"/>
<dbReference type="AlphaFoldDB" id="K6E9E5"/>
<dbReference type="InterPro" id="IPR036271">
    <property type="entry name" value="Tet_transcr_reg_TetR-rel_C_sf"/>
</dbReference>
<comment type="caution">
    <text evidence="1">The sequence shown here is derived from an EMBL/GenBank/DDBJ whole genome shotgun (WGS) entry which is preliminary data.</text>
</comment>
<dbReference type="STRING" id="1131731.BAZO_01567"/>
<dbReference type="RefSeq" id="WP_003329437.1">
    <property type="nucleotide sequence ID" value="NZ_AJLR01000016.1"/>
</dbReference>
<dbReference type="Proteomes" id="UP000006315">
    <property type="component" value="Unassembled WGS sequence"/>
</dbReference>
<proteinExistence type="predicted"/>
<organism evidence="1 2">
    <name type="scientific">Schinkia azotoformans LMG 9581</name>
    <dbReference type="NCBI Taxonomy" id="1131731"/>
    <lineage>
        <taxon>Bacteria</taxon>
        <taxon>Bacillati</taxon>
        <taxon>Bacillota</taxon>
        <taxon>Bacilli</taxon>
        <taxon>Bacillales</taxon>
        <taxon>Bacillaceae</taxon>
        <taxon>Calidifontibacillus/Schinkia group</taxon>
        <taxon>Schinkia</taxon>
    </lineage>
</organism>
<dbReference type="Gene3D" id="1.10.357.10">
    <property type="entry name" value="Tetracycline Repressor, domain 2"/>
    <property type="match status" value="1"/>
</dbReference>
<accession>K6E9E5</accession>